<sequence>MSLKSFTRRTLVPLALTAMVSAVHAQAAAPALPDPISTSVQAMGWMQGFPPAADKLITFDNPLGNTFPRIRWTFSHIREITPTANVWRGPGAPSALRSAPVDIEQVRFKVMGTGEELTFAQALDRNYTDGILVMHKGRVIYEKYLGALEPQRPHLAMSVTKSFVGTLAALLAHEGLIKPEAPVTDYLPEMKNTAYGDATVRQVMDMTIGVKYSENYADPKAEVWDYARSGGMMAQGKDYAGPRSFYEFLQTLQKEGEHDQGFAYKTANAEVLAWIVRRASGKPLAQLLSERIWSRIGAEQDAYFMVDRIGTESGGGGLNTTLRDLARFGELMRNEGRAASGQQVLPRAVVQDIRRGADPAKFVKAGYATLPGWSYRNMWWVSHNPNGAYMARGIHGQAIYIDPKAQMVVVRYASHPIAGNAGIDPTSLPMYQALADALTAR</sequence>
<dbReference type="InterPro" id="IPR001466">
    <property type="entry name" value="Beta-lactam-related"/>
</dbReference>
<evidence type="ECO:0000313" key="3">
    <source>
        <dbReference type="EMBL" id="AIJ49195.1"/>
    </source>
</evidence>
<dbReference type="RefSeq" id="WP_172671703.1">
    <property type="nucleotide sequence ID" value="NZ_CP006704.1"/>
</dbReference>
<dbReference type="HOGENOM" id="CLU_030169_0_1_4"/>
<keyword evidence="1" id="KW-0732">Signal</keyword>
<name>A0A076PZE3_COMTE</name>
<dbReference type="InterPro" id="IPR050789">
    <property type="entry name" value="Diverse_Enzym_Activities"/>
</dbReference>
<dbReference type="Proteomes" id="UP000028782">
    <property type="component" value="Chromosome"/>
</dbReference>
<dbReference type="InterPro" id="IPR012338">
    <property type="entry name" value="Beta-lactam/transpept-like"/>
</dbReference>
<dbReference type="Gene3D" id="3.40.710.10">
    <property type="entry name" value="DD-peptidase/beta-lactamase superfamily"/>
    <property type="match status" value="1"/>
</dbReference>
<evidence type="ECO:0000256" key="1">
    <source>
        <dbReference type="SAM" id="SignalP"/>
    </source>
</evidence>
<dbReference type="AlphaFoldDB" id="A0A076PZE3"/>
<keyword evidence="3" id="KW-0378">Hydrolase</keyword>
<gene>
    <name evidence="3" type="ORF">O987_25625</name>
</gene>
<dbReference type="PANTHER" id="PTHR43283:SF7">
    <property type="entry name" value="BETA-LACTAMASE-RELATED DOMAIN-CONTAINING PROTEIN"/>
    <property type="match status" value="1"/>
</dbReference>
<evidence type="ECO:0000313" key="4">
    <source>
        <dbReference type="Proteomes" id="UP000028782"/>
    </source>
</evidence>
<dbReference type="PANTHER" id="PTHR43283">
    <property type="entry name" value="BETA-LACTAMASE-RELATED"/>
    <property type="match status" value="1"/>
</dbReference>
<evidence type="ECO:0000259" key="2">
    <source>
        <dbReference type="Pfam" id="PF00144"/>
    </source>
</evidence>
<reference evidence="3 4" key="1">
    <citation type="journal article" date="2014" name="Genome Announc.">
        <title>Complete Genome Sequence of Polychlorinated Biphenyl Degrader Comamonas testosteroni TK102 (NBRC 109938).</title>
        <authorList>
            <person name="Fukuda K."/>
            <person name="Hosoyama A."/>
            <person name="Tsuchikane K."/>
            <person name="Ohji S."/>
            <person name="Yamazoe A."/>
            <person name="Fujita N."/>
            <person name="Shintani M."/>
            <person name="Kimbara K."/>
        </authorList>
    </citation>
    <scope>NUCLEOTIDE SEQUENCE [LARGE SCALE GENOMIC DNA]</scope>
    <source>
        <strain evidence="3">TK102</strain>
    </source>
</reference>
<organism evidence="3 4">
    <name type="scientific">Comamonas testosteroni TK102</name>
    <dbReference type="NCBI Taxonomy" id="1392005"/>
    <lineage>
        <taxon>Bacteria</taxon>
        <taxon>Pseudomonadati</taxon>
        <taxon>Pseudomonadota</taxon>
        <taxon>Betaproteobacteria</taxon>
        <taxon>Burkholderiales</taxon>
        <taxon>Comamonadaceae</taxon>
        <taxon>Comamonas</taxon>
    </lineage>
</organism>
<dbReference type="EMBL" id="CP006704">
    <property type="protein sequence ID" value="AIJ49195.1"/>
    <property type="molecule type" value="Genomic_DNA"/>
</dbReference>
<protein>
    <submittedName>
        <fullName evidence="3">6-aminohexanoate-dimer hydrolase</fullName>
    </submittedName>
</protein>
<dbReference type="SUPFAM" id="SSF56601">
    <property type="entry name" value="beta-lactamase/transpeptidase-like"/>
    <property type="match status" value="1"/>
</dbReference>
<dbReference type="GO" id="GO:0016787">
    <property type="term" value="F:hydrolase activity"/>
    <property type="evidence" value="ECO:0007669"/>
    <property type="project" value="UniProtKB-KW"/>
</dbReference>
<feature type="domain" description="Beta-lactamase-related" evidence="2">
    <location>
        <begin position="130"/>
        <end position="414"/>
    </location>
</feature>
<feature type="signal peptide" evidence="1">
    <location>
        <begin position="1"/>
        <end position="25"/>
    </location>
</feature>
<feature type="chain" id="PRO_5001716172" evidence="1">
    <location>
        <begin position="26"/>
        <end position="441"/>
    </location>
</feature>
<accession>A0A076PZE3</accession>
<proteinExistence type="predicted"/>
<dbReference type="KEGG" id="ctes:O987_25625"/>
<dbReference type="Pfam" id="PF00144">
    <property type="entry name" value="Beta-lactamase"/>
    <property type="match status" value="1"/>
</dbReference>